<evidence type="ECO:0000313" key="24">
    <source>
        <dbReference type="EMBL" id="EPZ30803.1"/>
    </source>
</evidence>
<dbReference type="EMBL" id="KE561372">
    <property type="protein sequence ID" value="EPZ30803.1"/>
    <property type="molecule type" value="Genomic_DNA"/>
</dbReference>
<keyword evidence="13 24" id="KW-0418">Kinase</keyword>
<evidence type="ECO:0000256" key="7">
    <source>
        <dbReference type="ARBA" id="ARBA00022490"/>
    </source>
</evidence>
<dbReference type="FunFam" id="3.30.200.20:FF:000071">
    <property type="entry name" value="serine/threonine-protein kinase MAK isoform X1"/>
    <property type="match status" value="1"/>
</dbReference>
<dbReference type="STRING" id="988480.A0A075AMH9"/>
<keyword evidence="15" id="KW-0460">Magnesium</keyword>
<evidence type="ECO:0000256" key="14">
    <source>
        <dbReference type="ARBA" id="ARBA00022840"/>
    </source>
</evidence>
<reference evidence="24 25" key="1">
    <citation type="journal article" date="2013" name="Curr. Biol.">
        <title>Shared signatures of parasitism and phylogenomics unite Cryptomycota and microsporidia.</title>
        <authorList>
            <person name="James T.Y."/>
            <person name="Pelin A."/>
            <person name="Bonen L."/>
            <person name="Ahrendt S."/>
            <person name="Sain D."/>
            <person name="Corradi N."/>
            <person name="Stajich J.E."/>
        </authorList>
    </citation>
    <scope>NUCLEOTIDE SEQUENCE [LARGE SCALE GENOMIC DNA]</scope>
    <source>
        <strain evidence="24 25">CSF55</strain>
    </source>
</reference>
<evidence type="ECO:0000256" key="6">
    <source>
        <dbReference type="ARBA" id="ARBA00012513"/>
    </source>
</evidence>
<evidence type="ECO:0000256" key="12">
    <source>
        <dbReference type="ARBA" id="ARBA00022741"/>
    </source>
</evidence>
<keyword evidence="11" id="KW-0479">Metal-binding</keyword>
<keyword evidence="8 22" id="KW-0723">Serine/threonine-protein kinase</keyword>
<accession>A0A075AMH9</accession>
<evidence type="ECO:0000256" key="22">
    <source>
        <dbReference type="RuleBase" id="RU000304"/>
    </source>
</evidence>
<dbReference type="PROSITE" id="PS50011">
    <property type="entry name" value="PROTEIN_KINASE_DOM"/>
    <property type="match status" value="1"/>
</dbReference>
<dbReference type="PROSITE" id="PS00107">
    <property type="entry name" value="PROTEIN_KINASE_ATP"/>
    <property type="match status" value="1"/>
</dbReference>
<keyword evidence="10" id="KW-0808">Transferase</keyword>
<comment type="catalytic activity">
    <reaction evidence="20">
        <text>L-seryl-[protein] + ATP = O-phospho-L-seryl-[protein] + ADP + H(+)</text>
        <dbReference type="Rhea" id="RHEA:17989"/>
        <dbReference type="Rhea" id="RHEA-COMP:9863"/>
        <dbReference type="Rhea" id="RHEA-COMP:11604"/>
        <dbReference type="ChEBI" id="CHEBI:15378"/>
        <dbReference type="ChEBI" id="CHEBI:29999"/>
        <dbReference type="ChEBI" id="CHEBI:30616"/>
        <dbReference type="ChEBI" id="CHEBI:83421"/>
        <dbReference type="ChEBI" id="CHEBI:456216"/>
        <dbReference type="EC" id="2.7.11.1"/>
    </reaction>
</comment>
<name>A0A075AMH9_ROZAC</name>
<evidence type="ECO:0000256" key="17">
    <source>
        <dbReference type="ARBA" id="ARBA00023242"/>
    </source>
</evidence>
<evidence type="ECO:0000259" key="23">
    <source>
        <dbReference type="PROSITE" id="PS50011"/>
    </source>
</evidence>
<evidence type="ECO:0000256" key="11">
    <source>
        <dbReference type="ARBA" id="ARBA00022723"/>
    </source>
</evidence>
<evidence type="ECO:0000313" key="25">
    <source>
        <dbReference type="Proteomes" id="UP000030755"/>
    </source>
</evidence>
<comment type="cofactor">
    <cofactor evidence="1">
        <name>Mg(2+)</name>
        <dbReference type="ChEBI" id="CHEBI:18420"/>
    </cofactor>
</comment>
<dbReference type="SMART" id="SM00220">
    <property type="entry name" value="S_TKc"/>
    <property type="match status" value="1"/>
</dbReference>
<dbReference type="Gene3D" id="3.30.200.20">
    <property type="entry name" value="Phosphorylase Kinase, domain 1"/>
    <property type="match status" value="1"/>
</dbReference>
<proteinExistence type="inferred from homology"/>
<dbReference type="GO" id="GO:0005856">
    <property type="term" value="C:cytoskeleton"/>
    <property type="evidence" value="ECO:0007669"/>
    <property type="project" value="UniProtKB-SubCell"/>
</dbReference>
<keyword evidence="12 21" id="KW-0547">Nucleotide-binding</keyword>
<dbReference type="AlphaFoldDB" id="A0A075AMH9"/>
<evidence type="ECO:0000256" key="16">
    <source>
        <dbReference type="ARBA" id="ARBA00023212"/>
    </source>
</evidence>
<dbReference type="PROSITE" id="PS00108">
    <property type="entry name" value="PROTEIN_KINASE_ST"/>
    <property type="match status" value="1"/>
</dbReference>
<feature type="domain" description="Protein kinase" evidence="23">
    <location>
        <begin position="4"/>
        <end position="284"/>
    </location>
</feature>
<keyword evidence="9" id="KW-0597">Phosphoprotein</keyword>
<evidence type="ECO:0000256" key="5">
    <source>
        <dbReference type="ARBA" id="ARBA00006485"/>
    </source>
</evidence>
<evidence type="ECO:0000256" key="13">
    <source>
        <dbReference type="ARBA" id="ARBA00022777"/>
    </source>
</evidence>
<evidence type="ECO:0000256" key="15">
    <source>
        <dbReference type="ARBA" id="ARBA00022842"/>
    </source>
</evidence>
<dbReference type="GO" id="GO:0005929">
    <property type="term" value="C:cilium"/>
    <property type="evidence" value="ECO:0007669"/>
    <property type="project" value="UniProtKB-SubCell"/>
</dbReference>
<evidence type="ECO:0000256" key="8">
    <source>
        <dbReference type="ARBA" id="ARBA00022527"/>
    </source>
</evidence>
<dbReference type="FunFam" id="1.10.510.10:FF:000104">
    <property type="entry name" value="serine/threonine-protein kinase MAK isoform X1"/>
    <property type="match status" value="1"/>
</dbReference>
<dbReference type="GO" id="GO:0005634">
    <property type="term" value="C:nucleus"/>
    <property type="evidence" value="ECO:0007669"/>
    <property type="project" value="UniProtKB-SubCell"/>
</dbReference>
<dbReference type="InterPro" id="IPR008271">
    <property type="entry name" value="Ser/Thr_kinase_AS"/>
</dbReference>
<evidence type="ECO:0000256" key="2">
    <source>
        <dbReference type="ARBA" id="ARBA00004123"/>
    </source>
</evidence>
<feature type="binding site" evidence="21">
    <location>
        <position position="34"/>
    </location>
    <ligand>
        <name>ATP</name>
        <dbReference type="ChEBI" id="CHEBI:30616"/>
    </ligand>
</feature>
<dbReference type="GO" id="GO:0005524">
    <property type="term" value="F:ATP binding"/>
    <property type="evidence" value="ECO:0007669"/>
    <property type="project" value="UniProtKB-UniRule"/>
</dbReference>
<dbReference type="SUPFAM" id="SSF56112">
    <property type="entry name" value="Protein kinase-like (PK-like)"/>
    <property type="match status" value="1"/>
</dbReference>
<dbReference type="HOGENOM" id="CLU_608532_0_0_1"/>
<keyword evidence="17" id="KW-0539">Nucleus</keyword>
<evidence type="ECO:0000256" key="18">
    <source>
        <dbReference type="ARBA" id="ARBA00023273"/>
    </source>
</evidence>
<dbReference type="GO" id="GO:0004674">
    <property type="term" value="F:protein serine/threonine kinase activity"/>
    <property type="evidence" value="ECO:0007669"/>
    <property type="project" value="UniProtKB-KW"/>
</dbReference>
<dbReference type="PANTHER" id="PTHR24055">
    <property type="entry name" value="MITOGEN-ACTIVATED PROTEIN KINASE"/>
    <property type="match status" value="1"/>
</dbReference>
<dbReference type="GO" id="GO:0046872">
    <property type="term" value="F:metal ion binding"/>
    <property type="evidence" value="ECO:0007669"/>
    <property type="project" value="UniProtKB-KW"/>
</dbReference>
<keyword evidence="7" id="KW-0963">Cytoplasm</keyword>
<dbReference type="EC" id="2.7.11.1" evidence="6"/>
<dbReference type="InterPro" id="IPR017441">
    <property type="entry name" value="Protein_kinase_ATP_BS"/>
</dbReference>
<dbReference type="Proteomes" id="UP000030755">
    <property type="component" value="Unassembled WGS sequence"/>
</dbReference>
<dbReference type="InterPro" id="IPR000719">
    <property type="entry name" value="Prot_kinase_dom"/>
</dbReference>
<evidence type="ECO:0000256" key="10">
    <source>
        <dbReference type="ARBA" id="ARBA00022679"/>
    </source>
</evidence>
<evidence type="ECO:0000256" key="1">
    <source>
        <dbReference type="ARBA" id="ARBA00001946"/>
    </source>
</evidence>
<sequence length="450" mass="51833">MNRYNLSKTLGDGAFGTVLLAENKVNGEKVAVKKMKDKFYSWEACVSLREVKSLKKLKHPNIIRLHEVIRENDELYFVFEYMDLNLYQLMKERRGMLIPEDMIRHYTMQMLQGLHYMHKNGYFHRDLKPENLMTSGTTLKIADFGLAKEIRSLPPYTEYVSTRWYRAPEVLLRSRNYSSPIDMWAVGCIMVEMYTLKPLFPGSNEIDEIYKICSVLGSPTPYNWPEGVKLANAMGFRFPQMIPTSLYAIMPNACEAAVLLMSDLLQYDPQKRPTCSQCLQTRFFASPASDNHLPVIRNTKPPIPSPRKSVGNVINMSEQLALKKEAPNLLPSKALPLKFHRNSIHKASEGLSDILFPQDKRASPVKQKLIPPVNINLLTKERSMLIQKSNNSINNEKLGAPIKEPLNQNILERKVNQNDIDFFRSYAKNPNTQRDMQFIQGKIRQSNFKK</sequence>
<keyword evidence="16" id="KW-0206">Cytoskeleton</keyword>
<dbReference type="Gene3D" id="1.10.510.10">
    <property type="entry name" value="Transferase(Phosphotransferase) domain 1"/>
    <property type="match status" value="1"/>
</dbReference>
<dbReference type="CDD" id="cd07830">
    <property type="entry name" value="STKc_MAK_like"/>
    <property type="match status" value="1"/>
</dbReference>
<evidence type="ECO:0000256" key="4">
    <source>
        <dbReference type="ARBA" id="ARBA00004245"/>
    </source>
</evidence>
<evidence type="ECO:0000256" key="9">
    <source>
        <dbReference type="ARBA" id="ARBA00022553"/>
    </source>
</evidence>
<protein>
    <recommendedName>
        <fullName evidence="6">non-specific serine/threonine protein kinase</fullName>
        <ecNumber evidence="6">2.7.11.1</ecNumber>
    </recommendedName>
</protein>
<keyword evidence="14 21" id="KW-0067">ATP-binding</keyword>
<keyword evidence="18" id="KW-0966">Cell projection</keyword>
<evidence type="ECO:0000256" key="21">
    <source>
        <dbReference type="PROSITE-ProRule" id="PRU10141"/>
    </source>
</evidence>
<evidence type="ECO:0000256" key="19">
    <source>
        <dbReference type="ARBA" id="ARBA00047899"/>
    </source>
</evidence>
<organism evidence="24 25">
    <name type="scientific">Rozella allomycis (strain CSF55)</name>
    <dbReference type="NCBI Taxonomy" id="988480"/>
    <lineage>
        <taxon>Eukaryota</taxon>
        <taxon>Fungi</taxon>
        <taxon>Fungi incertae sedis</taxon>
        <taxon>Cryptomycota</taxon>
        <taxon>Cryptomycota incertae sedis</taxon>
        <taxon>Rozella</taxon>
    </lineage>
</organism>
<keyword evidence="25" id="KW-1185">Reference proteome</keyword>
<evidence type="ECO:0000256" key="20">
    <source>
        <dbReference type="ARBA" id="ARBA00048679"/>
    </source>
</evidence>
<comment type="subcellular location">
    <subcellularLocation>
        <location evidence="3">Cell projection</location>
        <location evidence="3">Cilium</location>
    </subcellularLocation>
    <subcellularLocation>
        <location evidence="4">Cytoplasm</location>
        <location evidence="4">Cytoskeleton</location>
    </subcellularLocation>
    <subcellularLocation>
        <location evidence="2">Nucleus</location>
    </subcellularLocation>
</comment>
<comment type="similarity">
    <text evidence="5">Belongs to the protein kinase superfamily. CMGC Ser/Thr protein kinase family. CDC2/CDKX subfamily.</text>
</comment>
<dbReference type="InterPro" id="IPR011009">
    <property type="entry name" value="Kinase-like_dom_sf"/>
</dbReference>
<dbReference type="InterPro" id="IPR050117">
    <property type="entry name" value="MAPK"/>
</dbReference>
<comment type="catalytic activity">
    <reaction evidence="19">
        <text>L-threonyl-[protein] + ATP = O-phospho-L-threonyl-[protein] + ADP + H(+)</text>
        <dbReference type="Rhea" id="RHEA:46608"/>
        <dbReference type="Rhea" id="RHEA-COMP:11060"/>
        <dbReference type="Rhea" id="RHEA-COMP:11605"/>
        <dbReference type="ChEBI" id="CHEBI:15378"/>
        <dbReference type="ChEBI" id="CHEBI:30013"/>
        <dbReference type="ChEBI" id="CHEBI:30616"/>
        <dbReference type="ChEBI" id="CHEBI:61977"/>
        <dbReference type="ChEBI" id="CHEBI:456216"/>
        <dbReference type="EC" id="2.7.11.1"/>
    </reaction>
</comment>
<dbReference type="OrthoDB" id="2158884at2759"/>
<gene>
    <name evidence="24" type="ORF">O9G_005544</name>
</gene>
<evidence type="ECO:0000256" key="3">
    <source>
        <dbReference type="ARBA" id="ARBA00004138"/>
    </source>
</evidence>
<dbReference type="Pfam" id="PF00069">
    <property type="entry name" value="Pkinase"/>
    <property type="match status" value="1"/>
</dbReference>